<dbReference type="SUPFAM" id="SSF57756">
    <property type="entry name" value="Retrovirus zinc finger-like domains"/>
    <property type="match status" value="1"/>
</dbReference>
<evidence type="ECO:0000313" key="3">
    <source>
        <dbReference type="EMBL" id="RNA25570.1"/>
    </source>
</evidence>
<dbReference type="InterPro" id="IPR036875">
    <property type="entry name" value="Znf_CCHC_sf"/>
</dbReference>
<dbReference type="OrthoDB" id="2286242at2759"/>
<proteinExistence type="predicted"/>
<evidence type="ECO:0000313" key="4">
    <source>
        <dbReference type="Proteomes" id="UP000276133"/>
    </source>
</evidence>
<name>A0A3M7RQ97_BRAPC</name>
<dbReference type="SMART" id="SM00343">
    <property type="entry name" value="ZnF_C2HC"/>
    <property type="match status" value="1"/>
</dbReference>
<dbReference type="AlphaFoldDB" id="A0A3M7RQ97"/>
<accession>A0A3M7RQ97</accession>
<feature type="region of interest" description="Disordered" evidence="1">
    <location>
        <begin position="1"/>
        <end position="39"/>
    </location>
</feature>
<feature type="region of interest" description="Disordered" evidence="1">
    <location>
        <begin position="73"/>
        <end position="120"/>
    </location>
</feature>
<dbReference type="STRING" id="10195.A0A3M7RQ97"/>
<keyword evidence="4" id="KW-1185">Reference proteome</keyword>
<protein>
    <submittedName>
        <fullName evidence="3">Transposon Tf2-6 poly</fullName>
    </submittedName>
</protein>
<reference evidence="3 4" key="1">
    <citation type="journal article" date="2018" name="Sci. Rep.">
        <title>Genomic signatures of local adaptation to the degree of environmental predictability in rotifers.</title>
        <authorList>
            <person name="Franch-Gras L."/>
            <person name="Hahn C."/>
            <person name="Garcia-Roger E.M."/>
            <person name="Carmona M.J."/>
            <person name="Serra M."/>
            <person name="Gomez A."/>
        </authorList>
    </citation>
    <scope>NUCLEOTIDE SEQUENCE [LARGE SCALE GENOMIC DNA]</scope>
    <source>
        <strain evidence="3">HYR1</strain>
    </source>
</reference>
<organism evidence="3 4">
    <name type="scientific">Brachionus plicatilis</name>
    <name type="common">Marine rotifer</name>
    <name type="synonym">Brachionus muelleri</name>
    <dbReference type="NCBI Taxonomy" id="10195"/>
    <lineage>
        <taxon>Eukaryota</taxon>
        <taxon>Metazoa</taxon>
        <taxon>Spiralia</taxon>
        <taxon>Gnathifera</taxon>
        <taxon>Rotifera</taxon>
        <taxon>Eurotatoria</taxon>
        <taxon>Monogononta</taxon>
        <taxon>Pseudotrocha</taxon>
        <taxon>Ploima</taxon>
        <taxon>Brachionidae</taxon>
        <taxon>Brachionus</taxon>
    </lineage>
</organism>
<gene>
    <name evidence="3" type="ORF">BpHYR1_002804</name>
</gene>
<dbReference type="GO" id="GO:0003676">
    <property type="term" value="F:nucleic acid binding"/>
    <property type="evidence" value="ECO:0007669"/>
    <property type="project" value="InterPro"/>
</dbReference>
<feature type="non-terminal residue" evidence="3">
    <location>
        <position position="1"/>
    </location>
</feature>
<feature type="compositionally biased region" description="Basic and acidic residues" evidence="1">
    <location>
        <begin position="88"/>
        <end position="100"/>
    </location>
</feature>
<evidence type="ECO:0000256" key="1">
    <source>
        <dbReference type="SAM" id="MobiDB-lite"/>
    </source>
</evidence>
<comment type="caution">
    <text evidence="3">The sequence shown here is derived from an EMBL/GenBank/DDBJ whole genome shotgun (WGS) entry which is preliminary data.</text>
</comment>
<dbReference type="Proteomes" id="UP000276133">
    <property type="component" value="Unassembled WGS sequence"/>
</dbReference>
<sequence length="187" mass="20541">SNYRSRDANKQSAANTGKTSGQSQRGNEAPSGSDCSKCGQVHRVRCPAEGKTCSNCKKIGHFAKLCRSAKSFRSRTSHVQQVQPVSPRENEPAHRSRNDSSSEDSGTSWAVTRLGPGQTPRTRIRVGSTELTMCADTGASTTIIDEASYLSLIPRPVLRSSKALTQNRLLRFLDNFKLSWFLVIGRR</sequence>
<dbReference type="GO" id="GO:0008270">
    <property type="term" value="F:zinc ion binding"/>
    <property type="evidence" value="ECO:0007669"/>
    <property type="project" value="InterPro"/>
</dbReference>
<dbReference type="Gene3D" id="4.10.60.10">
    <property type="entry name" value="Zinc finger, CCHC-type"/>
    <property type="match status" value="1"/>
</dbReference>
<evidence type="ECO:0000259" key="2">
    <source>
        <dbReference type="SMART" id="SM00343"/>
    </source>
</evidence>
<feature type="compositionally biased region" description="Polar residues" evidence="1">
    <location>
        <begin position="10"/>
        <end position="26"/>
    </location>
</feature>
<dbReference type="EMBL" id="REGN01002897">
    <property type="protein sequence ID" value="RNA25570.1"/>
    <property type="molecule type" value="Genomic_DNA"/>
</dbReference>
<dbReference type="InterPro" id="IPR001878">
    <property type="entry name" value="Znf_CCHC"/>
</dbReference>
<feature type="domain" description="CCHC-type" evidence="2">
    <location>
        <begin position="52"/>
        <end position="68"/>
    </location>
</feature>